<sequence length="159" mass="16940">MDRPSRASHTFSMEPTSLLLGYLPLAVAALLPVFVIWDASIRRSSRHSWTAVLQIALGAGMLLSAAGAVYISVNTLASYSLVQDDTRNAFLVVFASSYVVFALPCVATLIVGLVRPARPLPRRGLTIVTLVTDVVLTVLGLLYAARQLPNALTTLFGGA</sequence>
<reference evidence="2 3" key="1">
    <citation type="submission" date="2024-09" db="EMBL/GenBank/DDBJ databases">
        <authorList>
            <person name="Sun Q."/>
            <person name="Mori K."/>
        </authorList>
    </citation>
    <scope>NUCLEOTIDE SEQUENCE [LARGE SCALE GENOMIC DNA]</scope>
    <source>
        <strain evidence="2 3">KCTC 23076</strain>
    </source>
</reference>
<evidence type="ECO:0000256" key="1">
    <source>
        <dbReference type="SAM" id="Phobius"/>
    </source>
</evidence>
<feature type="transmembrane region" description="Helical" evidence="1">
    <location>
        <begin position="91"/>
        <end position="113"/>
    </location>
</feature>
<accession>A0ABV6RY27</accession>
<evidence type="ECO:0000313" key="3">
    <source>
        <dbReference type="Proteomes" id="UP001589896"/>
    </source>
</evidence>
<dbReference type="RefSeq" id="WP_386675348.1">
    <property type="nucleotide sequence ID" value="NZ_JBHLTG010000009.1"/>
</dbReference>
<gene>
    <name evidence="2" type="ORF">ACFFGH_28970</name>
</gene>
<feature type="transmembrane region" description="Helical" evidence="1">
    <location>
        <begin position="125"/>
        <end position="145"/>
    </location>
</feature>
<keyword evidence="1" id="KW-1133">Transmembrane helix</keyword>
<proteinExistence type="predicted"/>
<name>A0ABV6RY27_9GAMM</name>
<comment type="caution">
    <text evidence="2">The sequence shown here is derived from an EMBL/GenBank/DDBJ whole genome shotgun (WGS) entry which is preliminary data.</text>
</comment>
<feature type="transmembrane region" description="Helical" evidence="1">
    <location>
        <begin position="49"/>
        <end position="71"/>
    </location>
</feature>
<dbReference type="Proteomes" id="UP001589896">
    <property type="component" value="Unassembled WGS sequence"/>
</dbReference>
<keyword evidence="1" id="KW-0812">Transmembrane</keyword>
<evidence type="ECO:0000313" key="2">
    <source>
        <dbReference type="EMBL" id="MFC0681885.1"/>
    </source>
</evidence>
<feature type="transmembrane region" description="Helical" evidence="1">
    <location>
        <begin position="20"/>
        <end position="37"/>
    </location>
</feature>
<keyword evidence="3" id="KW-1185">Reference proteome</keyword>
<organism evidence="2 3">
    <name type="scientific">Lysobacter korlensis</name>
    <dbReference type="NCBI Taxonomy" id="553636"/>
    <lineage>
        <taxon>Bacteria</taxon>
        <taxon>Pseudomonadati</taxon>
        <taxon>Pseudomonadota</taxon>
        <taxon>Gammaproteobacteria</taxon>
        <taxon>Lysobacterales</taxon>
        <taxon>Lysobacteraceae</taxon>
        <taxon>Lysobacter</taxon>
    </lineage>
</organism>
<protein>
    <submittedName>
        <fullName evidence="2">Uncharacterized protein</fullName>
    </submittedName>
</protein>
<dbReference type="EMBL" id="JBHLTG010000009">
    <property type="protein sequence ID" value="MFC0681885.1"/>
    <property type="molecule type" value="Genomic_DNA"/>
</dbReference>
<keyword evidence="1" id="KW-0472">Membrane</keyword>